<accession>B0C4U1</accession>
<evidence type="ECO:0000256" key="1">
    <source>
        <dbReference type="ARBA" id="ARBA00023002"/>
    </source>
</evidence>
<dbReference type="EMBL" id="CP000828">
    <property type="protein sequence ID" value="ABW31079.1"/>
    <property type="molecule type" value="Genomic_DNA"/>
</dbReference>
<dbReference type="eggNOG" id="COG2085">
    <property type="taxonomic scope" value="Bacteria"/>
</dbReference>
<keyword evidence="1" id="KW-0560">Oxidoreductase</keyword>
<organism evidence="3 4">
    <name type="scientific">Acaryochloris marina (strain MBIC 11017)</name>
    <dbReference type="NCBI Taxonomy" id="329726"/>
    <lineage>
        <taxon>Bacteria</taxon>
        <taxon>Bacillati</taxon>
        <taxon>Cyanobacteriota</taxon>
        <taxon>Cyanophyceae</taxon>
        <taxon>Acaryochloridales</taxon>
        <taxon>Acaryochloridaceae</taxon>
        <taxon>Acaryochloris</taxon>
    </lineage>
</organism>
<dbReference type="PANTHER" id="PTHR14239:SF10">
    <property type="entry name" value="REDUCTASE"/>
    <property type="match status" value="1"/>
</dbReference>
<dbReference type="SUPFAM" id="SSF51735">
    <property type="entry name" value="NAD(P)-binding Rossmann-fold domains"/>
    <property type="match status" value="1"/>
</dbReference>
<dbReference type="InterPro" id="IPR028939">
    <property type="entry name" value="P5C_Rdtase_cat_N"/>
</dbReference>
<evidence type="ECO:0000259" key="2">
    <source>
        <dbReference type="Pfam" id="PF03807"/>
    </source>
</evidence>
<dbReference type="STRING" id="329726.AM1_6147"/>
<dbReference type="GO" id="GO:0016491">
    <property type="term" value="F:oxidoreductase activity"/>
    <property type="evidence" value="ECO:0007669"/>
    <property type="project" value="UniProtKB-KW"/>
</dbReference>
<reference evidence="3 4" key="1">
    <citation type="journal article" date="2008" name="Proc. Natl. Acad. Sci. U.S.A.">
        <title>Niche adaptation and genome expansion in the chlorophyll d-producing cyanobacterium Acaryochloris marina.</title>
        <authorList>
            <person name="Swingley W.D."/>
            <person name="Chen M."/>
            <person name="Cheung P.C."/>
            <person name="Conrad A.L."/>
            <person name="Dejesa L.C."/>
            <person name="Hao J."/>
            <person name="Honchak B.M."/>
            <person name="Karbach L.E."/>
            <person name="Kurdoglu A."/>
            <person name="Lahiri S."/>
            <person name="Mastrian S.D."/>
            <person name="Miyashita H."/>
            <person name="Page L."/>
            <person name="Ramakrishna P."/>
            <person name="Satoh S."/>
            <person name="Sattley W.M."/>
            <person name="Shimada Y."/>
            <person name="Taylor H.L."/>
            <person name="Tomo T."/>
            <person name="Tsuchiya T."/>
            <person name="Wang Z.T."/>
            <person name="Raymond J."/>
            <person name="Mimuro M."/>
            <person name="Blankenship R.E."/>
            <person name="Touchman J.W."/>
        </authorList>
    </citation>
    <scope>NUCLEOTIDE SEQUENCE [LARGE SCALE GENOMIC DNA]</scope>
    <source>
        <strain evidence="4">MBIC 11017</strain>
    </source>
</reference>
<dbReference type="Gene3D" id="3.40.50.720">
    <property type="entry name" value="NAD(P)-binding Rossmann-like Domain"/>
    <property type="match status" value="1"/>
</dbReference>
<dbReference type="OrthoDB" id="9786864at2"/>
<evidence type="ECO:0000313" key="3">
    <source>
        <dbReference type="EMBL" id="ABW31079.1"/>
    </source>
</evidence>
<dbReference type="AlphaFoldDB" id="B0C4U1"/>
<dbReference type="InterPro" id="IPR051267">
    <property type="entry name" value="STEAP_metalloreductase"/>
</dbReference>
<dbReference type="Proteomes" id="UP000000268">
    <property type="component" value="Chromosome"/>
</dbReference>
<proteinExistence type="predicted"/>
<dbReference type="InterPro" id="IPR036291">
    <property type="entry name" value="NAD(P)-bd_dom_sf"/>
</dbReference>
<keyword evidence="4" id="KW-1185">Reference proteome</keyword>
<name>B0C4U1_ACAM1</name>
<dbReference type="HOGENOM" id="CLU_076368_2_1_3"/>
<feature type="domain" description="Pyrroline-5-carboxylate reductase catalytic N-terminal" evidence="2">
    <location>
        <begin position="2"/>
        <end position="90"/>
    </location>
</feature>
<protein>
    <submittedName>
        <fullName evidence="3">NADP oxidoreductase, coenzyme f420-dependent</fullName>
    </submittedName>
</protein>
<evidence type="ECO:0000313" key="4">
    <source>
        <dbReference type="Proteomes" id="UP000000268"/>
    </source>
</evidence>
<gene>
    <name evidence="3" type="ordered locus">AM1_6147</name>
</gene>
<dbReference type="KEGG" id="amr:AM1_6147"/>
<dbReference type="PANTHER" id="PTHR14239">
    <property type="entry name" value="DUDULIN-RELATED"/>
    <property type="match status" value="1"/>
</dbReference>
<dbReference type="Pfam" id="PF03807">
    <property type="entry name" value="F420_oxidored"/>
    <property type="match status" value="1"/>
</dbReference>
<sequence length="209" mass="22130">MKIGIVGSGNIGGTLGRHWAGVGHQVMFSSRHPETLQPMADAVNAQTGTVEEATKFGDVILLAIPFGKVPDVAQQVGTLDGKVLIDAGNPYPQRDGAVAQQVIDDPSQTATGYVSAQFSGAKTIKAFNSIYFKVLEEQAFQSEDARIAVQVCGDDEQAKATVTQLIEEIGLAPQDIGVLADGILFEPGAPLYNKNLPISEAKAILQQLR</sequence>